<keyword evidence="4" id="KW-0067">ATP-binding</keyword>
<feature type="compositionally biased region" description="Gly residues" evidence="5">
    <location>
        <begin position="610"/>
        <end position="639"/>
    </location>
</feature>
<dbReference type="SUPFAM" id="SSF56112">
    <property type="entry name" value="Protein kinase-like (PK-like)"/>
    <property type="match status" value="1"/>
</dbReference>
<keyword evidence="1" id="KW-0808">Transferase</keyword>
<sequence>MTTPLTSTDPEQIGPFTLAARIDSGGQGVVYLGHGEDGSPAAVKVLAGLWDDDQRQRERFARELSAARKVAPFCTAAVLAADMDADIPYIASEYVPGPTLRTAVTDEGPRTGAALDRLAIATITALAAVHEAGVVHRDLKPGNVILGPDGPRVIDFGIARFTDATHQTTAVTGTPAYMSPEQIRGDAAAASGDMFSWAAVMAYAASGHHAFPGDTTMAVIDKVLSEPPDLTDVPERLLPVLEHCLAKDPAERPTAVEVLDRLIGRVPTASKTEPTTVLEQASATVVQGTARIRVLPVAGYVPSQRGGAWGSTDPAPSEVSVNTPVAGIPAQALPPLPPANTVPAQSREPGGGAIHSGAFGGTGEEQTGAPWQTGDYPPTDNPASFARNPLPGRGGVAPDARGPFPGEGIGAAGFRENTGAPWQTGDYPPTDSTAPDVRGTLPGEGTAGVGEQTGDYPPVGGAVPEVPPQPSPNPGGRSRARRRSKAGLLTVGAVAFLGLLGALLIWATGQGAPNQVEPARSVPASEPAEPVTGPEQGQEPEVREEEPAGGDGGGTEDPVGEEGVPTEWTTPETEWTPPEVDCHTDPHAPGCPPVEPDVCDYDPQACEPEGAGGGDGGHGGEGGNGGGGGGGGGGAGNGAGTDESGGDAGADPHPEGGAETE</sequence>
<evidence type="ECO:0000256" key="1">
    <source>
        <dbReference type="ARBA" id="ARBA00022679"/>
    </source>
</evidence>
<protein>
    <submittedName>
        <fullName evidence="8">Protein kinase</fullName>
    </submittedName>
</protein>
<evidence type="ECO:0000256" key="3">
    <source>
        <dbReference type="ARBA" id="ARBA00022777"/>
    </source>
</evidence>
<feature type="region of interest" description="Disordered" evidence="5">
    <location>
        <begin position="342"/>
        <end position="483"/>
    </location>
</feature>
<feature type="compositionally biased region" description="Basic and acidic residues" evidence="5">
    <location>
        <begin position="650"/>
        <end position="661"/>
    </location>
</feature>
<feature type="domain" description="Protein kinase" evidence="7">
    <location>
        <begin position="16"/>
        <end position="269"/>
    </location>
</feature>
<dbReference type="PANTHER" id="PTHR43289">
    <property type="entry name" value="MITOGEN-ACTIVATED PROTEIN KINASE KINASE KINASE 20-RELATED"/>
    <property type="match status" value="1"/>
</dbReference>
<dbReference type="InterPro" id="IPR011009">
    <property type="entry name" value="Kinase-like_dom_sf"/>
</dbReference>
<evidence type="ECO:0000256" key="6">
    <source>
        <dbReference type="SAM" id="Phobius"/>
    </source>
</evidence>
<dbReference type="GO" id="GO:0016301">
    <property type="term" value="F:kinase activity"/>
    <property type="evidence" value="ECO:0007669"/>
    <property type="project" value="UniProtKB-KW"/>
</dbReference>
<dbReference type="Gene3D" id="1.10.510.10">
    <property type="entry name" value="Transferase(Phosphotransferase) domain 1"/>
    <property type="match status" value="1"/>
</dbReference>
<feature type="compositionally biased region" description="Gly residues" evidence="5">
    <location>
        <begin position="349"/>
        <end position="363"/>
    </location>
</feature>
<dbReference type="RefSeq" id="WP_254416760.1">
    <property type="nucleotide sequence ID" value="NZ_BAAAJB010000084.1"/>
</dbReference>
<accession>A0ABY5D0Z7</accession>
<name>A0ABY5D0Z7_9ACTN</name>
<reference evidence="8" key="1">
    <citation type="submission" date="2022-06" db="EMBL/GenBank/DDBJ databases">
        <authorList>
            <person name="Ping M."/>
        </authorList>
    </citation>
    <scope>NUCLEOTIDE SEQUENCE</scope>
    <source>
        <strain evidence="8">JCM11759T</strain>
    </source>
</reference>
<feature type="region of interest" description="Disordered" evidence="5">
    <location>
        <begin position="513"/>
        <end position="661"/>
    </location>
</feature>
<evidence type="ECO:0000313" key="8">
    <source>
        <dbReference type="EMBL" id="USY17178.1"/>
    </source>
</evidence>
<dbReference type="EMBL" id="CP099837">
    <property type="protein sequence ID" value="USY17178.1"/>
    <property type="molecule type" value="Genomic_DNA"/>
</dbReference>
<keyword evidence="6" id="KW-1133">Transmembrane helix</keyword>
<keyword evidence="2" id="KW-0547">Nucleotide-binding</keyword>
<dbReference type="CDD" id="cd14014">
    <property type="entry name" value="STKc_PknB_like"/>
    <property type="match status" value="1"/>
</dbReference>
<evidence type="ECO:0000256" key="5">
    <source>
        <dbReference type="SAM" id="MobiDB-lite"/>
    </source>
</evidence>
<dbReference type="PROSITE" id="PS50011">
    <property type="entry name" value="PROTEIN_KINASE_DOM"/>
    <property type="match status" value="1"/>
</dbReference>
<dbReference type="SMART" id="SM00220">
    <property type="entry name" value="S_TKc"/>
    <property type="match status" value="1"/>
</dbReference>
<feature type="compositionally biased region" description="Low complexity" evidence="5">
    <location>
        <begin position="561"/>
        <end position="579"/>
    </location>
</feature>
<dbReference type="Gene3D" id="3.30.200.20">
    <property type="entry name" value="Phosphorylase Kinase, domain 1"/>
    <property type="match status" value="1"/>
</dbReference>
<keyword evidence="6" id="KW-0472">Membrane</keyword>
<keyword evidence="6" id="KW-0812">Transmembrane</keyword>
<dbReference type="InterPro" id="IPR000719">
    <property type="entry name" value="Prot_kinase_dom"/>
</dbReference>
<dbReference type="PANTHER" id="PTHR43289:SF34">
    <property type="entry name" value="SERINE_THREONINE-PROTEIN KINASE YBDM-RELATED"/>
    <property type="match status" value="1"/>
</dbReference>
<proteinExistence type="predicted"/>
<gene>
    <name evidence="8" type="ORF">NE857_17640</name>
</gene>
<organism evidence="8 9">
    <name type="scientific">Nocardiopsis exhalans</name>
    <dbReference type="NCBI Taxonomy" id="163604"/>
    <lineage>
        <taxon>Bacteria</taxon>
        <taxon>Bacillati</taxon>
        <taxon>Actinomycetota</taxon>
        <taxon>Actinomycetes</taxon>
        <taxon>Streptosporangiales</taxon>
        <taxon>Nocardiopsidaceae</taxon>
        <taxon>Nocardiopsis</taxon>
    </lineage>
</organism>
<evidence type="ECO:0000259" key="7">
    <source>
        <dbReference type="PROSITE" id="PS50011"/>
    </source>
</evidence>
<dbReference type="InterPro" id="IPR008271">
    <property type="entry name" value="Ser/Thr_kinase_AS"/>
</dbReference>
<evidence type="ECO:0000256" key="2">
    <source>
        <dbReference type="ARBA" id="ARBA00022741"/>
    </source>
</evidence>
<evidence type="ECO:0000256" key="4">
    <source>
        <dbReference type="ARBA" id="ARBA00022840"/>
    </source>
</evidence>
<evidence type="ECO:0000313" key="9">
    <source>
        <dbReference type="Proteomes" id="UP001055940"/>
    </source>
</evidence>
<dbReference type="Pfam" id="PF00069">
    <property type="entry name" value="Pkinase"/>
    <property type="match status" value="1"/>
</dbReference>
<feature type="transmembrane region" description="Helical" evidence="6">
    <location>
        <begin position="486"/>
        <end position="507"/>
    </location>
</feature>
<keyword evidence="3 8" id="KW-0418">Kinase</keyword>
<dbReference type="PROSITE" id="PS00108">
    <property type="entry name" value="PROTEIN_KINASE_ST"/>
    <property type="match status" value="1"/>
</dbReference>
<keyword evidence="9" id="KW-1185">Reference proteome</keyword>
<dbReference type="Proteomes" id="UP001055940">
    <property type="component" value="Chromosome"/>
</dbReference>